<dbReference type="Proteomes" id="UP001320876">
    <property type="component" value="Unassembled WGS sequence"/>
</dbReference>
<dbReference type="Gene3D" id="1.10.238.10">
    <property type="entry name" value="EF-hand"/>
    <property type="match status" value="1"/>
</dbReference>
<dbReference type="InterPro" id="IPR018247">
    <property type="entry name" value="EF_Hand_1_Ca_BS"/>
</dbReference>
<dbReference type="PROSITE" id="PS50222">
    <property type="entry name" value="EF_HAND_2"/>
    <property type="match status" value="1"/>
</dbReference>
<keyword evidence="1" id="KW-0732">Signal</keyword>
<dbReference type="Pfam" id="PF00041">
    <property type="entry name" value="fn3"/>
    <property type="match status" value="1"/>
</dbReference>
<sequence length="578" mass="59535">MRFLILFLLALTAIPAFSQGPTVPSNVQATATSGSAVTVTWTASTGTGAITYRVFRNGTQTGTDVSATTFSDTGLTPGTTYSYTVSALNTDGASSQSVAATVTTPNTPGTPTGLRATRGTDQVSLQWNSVSGAIEYVIFRNGTEIDTSTTTTYIDTDIEPATTYRYSVASTNASGDSAKSAEVAVTTKGDGSKREAVWTREFERADGDFDGIVDFDEYLVAFPNKLPEIVMIHRFNSSDDDESGDLTVDEYIAHFAGKTVKRPSKAQAFTLADEFSSIGDADGYLDIYEYALTLNRGTKEAQLTKKFNKADKNDSGFLSPVEFGIRNGRGEEATEITSPLTASGTPGEAFEYEIIATKEPTSYGAVGLPPGLTIDTTTGVISGTPTTVGSYSVTISATDGMGTDTATLTIRIGVPSITSTTIASGSTTASFSYQIIATQTPTAYGAANLPAGLSVNTTTGLISGTPTTAGTSNVVLTATNAAGTGSKVLVLTITAPPSITSALTKSGTTNVAFSYQITATPAATSYTASPLPAGLTFSTTTGLISGTPTVAAVTNVTITATNTGGTDTETLVITISAP</sequence>
<feature type="chain" id="PRO_5046979747" evidence="1">
    <location>
        <begin position="19"/>
        <end position="578"/>
    </location>
</feature>
<feature type="signal peptide" evidence="1">
    <location>
        <begin position="1"/>
        <end position="18"/>
    </location>
</feature>
<feature type="domain" description="Fibronectin type-III" evidence="3">
    <location>
        <begin position="23"/>
        <end position="107"/>
    </location>
</feature>
<dbReference type="InterPro" id="IPR003961">
    <property type="entry name" value="FN3_dom"/>
</dbReference>
<keyword evidence="5" id="KW-1185">Reference proteome</keyword>
<evidence type="ECO:0000313" key="5">
    <source>
        <dbReference type="Proteomes" id="UP001320876"/>
    </source>
</evidence>
<feature type="domain" description="Fibronectin type-III" evidence="3">
    <location>
        <begin position="110"/>
        <end position="190"/>
    </location>
</feature>
<dbReference type="Gene3D" id="2.60.40.10">
    <property type="entry name" value="Immunoglobulins"/>
    <property type="match status" value="5"/>
</dbReference>
<dbReference type="PANTHER" id="PTHR47135:SF3">
    <property type="entry name" value="FIBRONECTIN TYPE-III DOMAIN-CONTAINING PROTEIN"/>
    <property type="match status" value="1"/>
</dbReference>
<accession>A0ABT3GSH8</accession>
<dbReference type="InterPro" id="IPR011992">
    <property type="entry name" value="EF-hand-dom_pair"/>
</dbReference>
<dbReference type="PROSITE" id="PS50853">
    <property type="entry name" value="FN3"/>
    <property type="match status" value="2"/>
</dbReference>
<gene>
    <name evidence="4" type="ORF">OKA05_28250</name>
</gene>
<dbReference type="SUPFAM" id="SSF49265">
    <property type="entry name" value="Fibronectin type III"/>
    <property type="match status" value="1"/>
</dbReference>
<proteinExistence type="predicted"/>
<evidence type="ECO:0000259" key="2">
    <source>
        <dbReference type="PROSITE" id="PS50222"/>
    </source>
</evidence>
<evidence type="ECO:0000256" key="1">
    <source>
        <dbReference type="SAM" id="SignalP"/>
    </source>
</evidence>
<dbReference type="InterPro" id="IPR036116">
    <property type="entry name" value="FN3_sf"/>
</dbReference>
<dbReference type="PROSITE" id="PS00018">
    <property type="entry name" value="EF_HAND_1"/>
    <property type="match status" value="2"/>
</dbReference>
<dbReference type="InterPro" id="IPR015919">
    <property type="entry name" value="Cadherin-like_sf"/>
</dbReference>
<name>A0ABT3GSH8_9BACT</name>
<dbReference type="SMART" id="SM00060">
    <property type="entry name" value="FN3"/>
    <property type="match status" value="2"/>
</dbReference>
<protein>
    <submittedName>
        <fullName evidence="4">Ig domain-containing protein</fullName>
    </submittedName>
</protein>
<reference evidence="4 5" key="1">
    <citation type="submission" date="2022-10" db="EMBL/GenBank/DDBJ databases">
        <title>Luteolibacter arcticus strain CCTCC AB 2014275, whole genome shotgun sequencing project.</title>
        <authorList>
            <person name="Zhao G."/>
            <person name="Shen L."/>
        </authorList>
    </citation>
    <scope>NUCLEOTIDE SEQUENCE [LARGE SCALE GENOMIC DNA]</scope>
    <source>
        <strain evidence="4 5">CCTCC AB 2014275</strain>
    </source>
</reference>
<dbReference type="Pfam" id="PF05345">
    <property type="entry name" value="He_PIG"/>
    <property type="match status" value="3"/>
</dbReference>
<dbReference type="EMBL" id="JAPDDT010000027">
    <property type="protein sequence ID" value="MCW1926476.1"/>
    <property type="molecule type" value="Genomic_DNA"/>
</dbReference>
<dbReference type="SUPFAM" id="SSF49313">
    <property type="entry name" value="Cadherin-like"/>
    <property type="match status" value="3"/>
</dbReference>
<evidence type="ECO:0000313" key="4">
    <source>
        <dbReference type="EMBL" id="MCW1926476.1"/>
    </source>
</evidence>
<organism evidence="4 5">
    <name type="scientific">Luteolibacter arcticus</name>
    <dbReference type="NCBI Taxonomy" id="1581411"/>
    <lineage>
        <taxon>Bacteria</taxon>
        <taxon>Pseudomonadati</taxon>
        <taxon>Verrucomicrobiota</taxon>
        <taxon>Verrucomicrobiia</taxon>
        <taxon>Verrucomicrobiales</taxon>
        <taxon>Verrucomicrobiaceae</taxon>
        <taxon>Luteolibacter</taxon>
    </lineage>
</organism>
<comment type="caution">
    <text evidence="4">The sequence shown here is derived from an EMBL/GenBank/DDBJ whole genome shotgun (WGS) entry which is preliminary data.</text>
</comment>
<dbReference type="PANTHER" id="PTHR47135">
    <property type="entry name" value="FIBRONECTIN TYPE III DOMAIN-CONTAINING PROTEIN 7"/>
    <property type="match status" value="1"/>
</dbReference>
<dbReference type="RefSeq" id="WP_264490584.1">
    <property type="nucleotide sequence ID" value="NZ_JAPDDT010000027.1"/>
</dbReference>
<feature type="domain" description="EF-hand" evidence="2">
    <location>
        <begin position="193"/>
        <end position="228"/>
    </location>
</feature>
<dbReference type="InterPro" id="IPR013783">
    <property type="entry name" value="Ig-like_fold"/>
</dbReference>
<dbReference type="CDD" id="cd00063">
    <property type="entry name" value="FN3"/>
    <property type="match status" value="1"/>
</dbReference>
<dbReference type="InterPro" id="IPR002048">
    <property type="entry name" value="EF_hand_dom"/>
</dbReference>
<evidence type="ECO:0000259" key="3">
    <source>
        <dbReference type="PROSITE" id="PS50853"/>
    </source>
</evidence>
<dbReference type="SUPFAM" id="SSF47473">
    <property type="entry name" value="EF-hand"/>
    <property type="match status" value="1"/>
</dbReference>